<dbReference type="Gramene" id="ONIVA01G19610.1">
    <property type="protein sequence ID" value="ONIVA01G19610.1"/>
    <property type="gene ID" value="ONIVA01G19610"/>
</dbReference>
<protein>
    <submittedName>
        <fullName evidence="1">Uncharacterized protein</fullName>
    </submittedName>
</protein>
<organism evidence="1">
    <name type="scientific">Oryza nivara</name>
    <name type="common">Indian wild rice</name>
    <name type="synonym">Oryza sativa f. spontanea</name>
    <dbReference type="NCBI Taxonomy" id="4536"/>
    <lineage>
        <taxon>Eukaryota</taxon>
        <taxon>Viridiplantae</taxon>
        <taxon>Streptophyta</taxon>
        <taxon>Embryophyta</taxon>
        <taxon>Tracheophyta</taxon>
        <taxon>Spermatophyta</taxon>
        <taxon>Magnoliopsida</taxon>
        <taxon>Liliopsida</taxon>
        <taxon>Poales</taxon>
        <taxon>Poaceae</taxon>
        <taxon>BOP clade</taxon>
        <taxon>Oryzoideae</taxon>
        <taxon>Oryzeae</taxon>
        <taxon>Oryzinae</taxon>
        <taxon>Oryza</taxon>
    </lineage>
</organism>
<name>A0A0E0FM92_ORYNI</name>
<evidence type="ECO:0000313" key="2">
    <source>
        <dbReference type="Proteomes" id="UP000006591"/>
    </source>
</evidence>
<reference evidence="1" key="1">
    <citation type="submission" date="2015-04" db="UniProtKB">
        <authorList>
            <consortium name="EnsemblPlants"/>
        </authorList>
    </citation>
    <scope>IDENTIFICATION</scope>
    <source>
        <strain evidence="1">SL10</strain>
    </source>
</reference>
<accession>A0A0E0FM92</accession>
<dbReference type="EnsemblPlants" id="ONIVA01G19610.1">
    <property type="protein sequence ID" value="ONIVA01G19610.1"/>
    <property type="gene ID" value="ONIVA01G19610"/>
</dbReference>
<dbReference type="AlphaFoldDB" id="A0A0E0FM92"/>
<dbReference type="Proteomes" id="UP000006591">
    <property type="component" value="Chromosome 1"/>
</dbReference>
<sequence length="91" mass="10026">MAPPWLMPPLFSRKGSGTSRASLYRGQIAPMPARLSSGDEVFADLTGSDIPLFLFRHIALSRKLSSHRGGVWVSLRHDGEHELEDRGVVAE</sequence>
<keyword evidence="2" id="KW-1185">Reference proteome</keyword>
<dbReference type="HOGENOM" id="CLU_2430775_0_0_1"/>
<proteinExistence type="predicted"/>
<evidence type="ECO:0000313" key="1">
    <source>
        <dbReference type="EnsemblPlants" id="ONIVA01G19610.1"/>
    </source>
</evidence>
<reference evidence="1" key="2">
    <citation type="submission" date="2018-04" db="EMBL/GenBank/DDBJ databases">
        <title>OnivRS2 (Oryza nivara Reference Sequence Version 2).</title>
        <authorList>
            <person name="Zhang J."/>
            <person name="Kudrna D."/>
            <person name="Lee S."/>
            <person name="Talag J."/>
            <person name="Rajasekar S."/>
            <person name="Welchert J."/>
            <person name="Hsing Y.-I."/>
            <person name="Wing R.A."/>
        </authorList>
    </citation>
    <scope>NUCLEOTIDE SEQUENCE [LARGE SCALE GENOMIC DNA]</scope>
</reference>